<protein>
    <submittedName>
        <fullName evidence="1">Uncharacterized protein</fullName>
    </submittedName>
</protein>
<evidence type="ECO:0000313" key="1">
    <source>
        <dbReference type="EMBL" id="KAG5576715.1"/>
    </source>
</evidence>
<dbReference type="AlphaFoldDB" id="A0A9J5WLD0"/>
<evidence type="ECO:0000313" key="2">
    <source>
        <dbReference type="Proteomes" id="UP000824120"/>
    </source>
</evidence>
<gene>
    <name evidence="1" type="ORF">H5410_056849</name>
</gene>
<accession>A0A9J5WLD0</accession>
<reference evidence="1 2" key="1">
    <citation type="submission" date="2020-09" db="EMBL/GenBank/DDBJ databases">
        <title>De no assembly of potato wild relative species, Solanum commersonii.</title>
        <authorList>
            <person name="Cho K."/>
        </authorList>
    </citation>
    <scope>NUCLEOTIDE SEQUENCE [LARGE SCALE GENOMIC DNA]</scope>
    <source>
        <strain evidence="1">LZ3.2</strain>
        <tissue evidence="1">Leaf</tissue>
    </source>
</reference>
<sequence length="217" mass="24739">MHKLNLDLSKERRMENTHFKLEEDEILLSSSLPKILSKLERKISKKYYYILESKINVRLLKINNKFSIYRLQKIALADLSVKASRTGIKGGVNPFGELPSELGDPWTSYSSFFSALLLIFPPKCPWFHSNLKYLKLKIQLFRKGVSNSVTQDLIMNIHNEIQITYGNINCVVKDSSCDTPLSEILMLVISATCASSSSTKVFKCPHMKNDSVFTQRG</sequence>
<name>A0A9J5WLD0_SOLCO</name>
<organism evidence="1 2">
    <name type="scientific">Solanum commersonii</name>
    <name type="common">Commerson's wild potato</name>
    <name type="synonym">Commerson's nightshade</name>
    <dbReference type="NCBI Taxonomy" id="4109"/>
    <lineage>
        <taxon>Eukaryota</taxon>
        <taxon>Viridiplantae</taxon>
        <taxon>Streptophyta</taxon>
        <taxon>Embryophyta</taxon>
        <taxon>Tracheophyta</taxon>
        <taxon>Spermatophyta</taxon>
        <taxon>Magnoliopsida</taxon>
        <taxon>eudicotyledons</taxon>
        <taxon>Gunneridae</taxon>
        <taxon>Pentapetalae</taxon>
        <taxon>asterids</taxon>
        <taxon>lamiids</taxon>
        <taxon>Solanales</taxon>
        <taxon>Solanaceae</taxon>
        <taxon>Solanoideae</taxon>
        <taxon>Solaneae</taxon>
        <taxon>Solanum</taxon>
    </lineage>
</organism>
<dbReference type="Proteomes" id="UP000824120">
    <property type="component" value="Chromosome 11"/>
</dbReference>
<keyword evidence="2" id="KW-1185">Reference proteome</keyword>
<comment type="caution">
    <text evidence="1">The sequence shown here is derived from an EMBL/GenBank/DDBJ whole genome shotgun (WGS) entry which is preliminary data.</text>
</comment>
<dbReference type="EMBL" id="JACXVP010000011">
    <property type="protein sequence ID" value="KAG5576715.1"/>
    <property type="molecule type" value="Genomic_DNA"/>
</dbReference>
<proteinExistence type="predicted"/>